<feature type="domain" description="Glycoside hydrolase family 2" evidence="8">
    <location>
        <begin position="704"/>
        <end position="805"/>
    </location>
</feature>
<comment type="similarity">
    <text evidence="1">Belongs to the glycosyl hydrolase 2 family.</text>
</comment>
<dbReference type="EMBL" id="MLJW01000087">
    <property type="protein sequence ID" value="OIR01150.1"/>
    <property type="molecule type" value="Genomic_DNA"/>
</dbReference>
<dbReference type="Pfam" id="PF02836">
    <property type="entry name" value="Glyco_hydro_2_C"/>
    <property type="match status" value="1"/>
</dbReference>
<dbReference type="InterPro" id="IPR006102">
    <property type="entry name" value="Ig-like_GH2"/>
</dbReference>
<dbReference type="AlphaFoldDB" id="A0A1J5SM70"/>
<dbReference type="InterPro" id="IPR017853">
    <property type="entry name" value="GH"/>
</dbReference>
<evidence type="ECO:0000256" key="3">
    <source>
        <dbReference type="ARBA" id="ARBA00023295"/>
    </source>
</evidence>
<dbReference type="Pfam" id="PF18565">
    <property type="entry name" value="Glyco_hydro2_C5"/>
    <property type="match status" value="1"/>
</dbReference>
<keyword evidence="3 9" id="KW-0326">Glycosidase</keyword>
<sequence length="811" mass="91734">MYFKKVSFTLILSVFVLFGFTQTRSTISFNKDWKFKLVDDSTAKNISFDDSKWRTLNLPHDWSIEFPFDSTSPTGNGGGALRGGLAWYRKTFTVSETNQSKNIFIDFDGVYKNSEVWINGHYLGKRPNGYISFEYELTPYLKFGSEKNVIAVKVDNSKQPNSRWYSGSGIYRNVWLVSKEKISVDHWGTFITTPTVTNASASVVIKINLINQTQKNKNVKLVTSFLNSDGKEVAKVASDVLLSINKKETEQKAAIKAPVLWSDTHPYLYKAVTTVIYDKKIMDVYETTFGIRSFKFDVDKGFLLNGKHVKIKGVCDHHDLGCLGTAVNTRALERQLELLKGMGCNAIRTSHNPPAPELLALADKMGFIIMDEAFDMWKKEKTKFDYHLDWDQWHVKDLQDQILRDRNHPSVFIWSLGNEIQEQWGNDEDSSGTTIIKELNAIVKSLDTSRPTVTANNEIHPWNKLLKAKVADLVGYNYHINYWNKDTISKFWGNKPFIVTESVSALETRGHYDHLRSDSIRRWPGVNWDDPCSTCNSDLTVNAYDNVSAGWGSTHEETMKLFQKNDFISGQFIWTGFDYIGEPTPYPWPARSSYFGIIDLAGFPKDVYYMYQSVWTDKTVLHILPHWNWKNGDTVDVWAYYNHADDVELFLNGKSLGTKKKVGDDLHVMWRVPFVAGTIKAVSKKDGKIVLTKEIKTAGKPAKIELIADRKNIKADGKDLSFITARVVDAAGNIVPDADNLIRFSVKGEAEIVGTDNGLQTSMESFKSSQHKAFNGLCLAVVQSKEKEGNVIVTASSQGLQTVSVIISIKK</sequence>
<dbReference type="InterPro" id="IPR023232">
    <property type="entry name" value="Glyco_hydro_2_AS"/>
</dbReference>
<dbReference type="InterPro" id="IPR008979">
    <property type="entry name" value="Galactose-bd-like_sf"/>
</dbReference>
<dbReference type="Pfam" id="PF02837">
    <property type="entry name" value="Glyco_hydro_2_N"/>
    <property type="match status" value="1"/>
</dbReference>
<comment type="caution">
    <text evidence="9">The sequence shown here is derived from an EMBL/GenBank/DDBJ whole genome shotgun (WGS) entry which is preliminary data.</text>
</comment>
<reference evidence="9" key="1">
    <citation type="submission" date="2016-10" db="EMBL/GenBank/DDBJ databases">
        <title>Sequence of Gallionella enrichment culture.</title>
        <authorList>
            <person name="Poehlein A."/>
            <person name="Muehling M."/>
            <person name="Daniel R."/>
        </authorList>
    </citation>
    <scope>NUCLEOTIDE SEQUENCE</scope>
</reference>
<feature type="domain" description="DUF4982" evidence="7">
    <location>
        <begin position="632"/>
        <end position="690"/>
    </location>
</feature>
<evidence type="ECO:0000259" key="7">
    <source>
        <dbReference type="Pfam" id="PF16355"/>
    </source>
</evidence>
<dbReference type="InterPro" id="IPR051913">
    <property type="entry name" value="GH2_Domain-Containing"/>
</dbReference>
<dbReference type="InterPro" id="IPR013783">
    <property type="entry name" value="Ig-like_fold"/>
</dbReference>
<dbReference type="SUPFAM" id="SSF49785">
    <property type="entry name" value="Galactose-binding domain-like"/>
    <property type="match status" value="1"/>
</dbReference>
<evidence type="ECO:0000313" key="9">
    <source>
        <dbReference type="EMBL" id="OIR01150.1"/>
    </source>
</evidence>
<dbReference type="InterPro" id="IPR006103">
    <property type="entry name" value="Glyco_hydro_2_cat"/>
</dbReference>
<feature type="domain" description="Glycosyl hydrolases family 2 sugar binding" evidence="6">
    <location>
        <begin position="83"/>
        <end position="178"/>
    </location>
</feature>
<dbReference type="InterPro" id="IPR006101">
    <property type="entry name" value="Glyco_hydro_2"/>
</dbReference>
<dbReference type="Pfam" id="PF00703">
    <property type="entry name" value="Glyco_hydro_2"/>
    <property type="match status" value="1"/>
</dbReference>
<dbReference type="InterPro" id="IPR006104">
    <property type="entry name" value="Glyco_hydro_2_N"/>
</dbReference>
<dbReference type="InterPro" id="IPR032311">
    <property type="entry name" value="DUF4982"/>
</dbReference>
<keyword evidence="2 9" id="KW-0378">Hydrolase</keyword>
<name>A0A1J5SM70_9ZZZZ</name>
<dbReference type="Gene3D" id="2.60.120.260">
    <property type="entry name" value="Galactose-binding domain-like"/>
    <property type="match status" value="1"/>
</dbReference>
<dbReference type="NCBIfam" id="NF041463">
    <property type="entry name" value="GalB"/>
    <property type="match status" value="1"/>
</dbReference>
<dbReference type="InterPro" id="IPR048229">
    <property type="entry name" value="GalB-like"/>
</dbReference>
<organism evidence="9">
    <name type="scientific">mine drainage metagenome</name>
    <dbReference type="NCBI Taxonomy" id="410659"/>
    <lineage>
        <taxon>unclassified sequences</taxon>
        <taxon>metagenomes</taxon>
        <taxon>ecological metagenomes</taxon>
    </lineage>
</organism>
<dbReference type="SUPFAM" id="SSF49373">
    <property type="entry name" value="Invasin/intimin cell-adhesion fragments"/>
    <property type="match status" value="1"/>
</dbReference>
<dbReference type="PANTHER" id="PTHR42732">
    <property type="entry name" value="BETA-GALACTOSIDASE"/>
    <property type="match status" value="1"/>
</dbReference>
<dbReference type="InterPro" id="IPR036156">
    <property type="entry name" value="Beta-gal/glucu_dom_sf"/>
</dbReference>
<evidence type="ECO:0000259" key="4">
    <source>
        <dbReference type="Pfam" id="PF00703"/>
    </source>
</evidence>
<evidence type="ECO:0000256" key="1">
    <source>
        <dbReference type="ARBA" id="ARBA00007401"/>
    </source>
</evidence>
<dbReference type="EC" id="3.2.1.23" evidence="9"/>
<dbReference type="Gene3D" id="2.60.40.10">
    <property type="entry name" value="Immunoglobulins"/>
    <property type="match status" value="3"/>
</dbReference>
<feature type="domain" description="Glycoside hydrolase family 2 catalytic" evidence="5">
    <location>
        <begin position="299"/>
        <end position="504"/>
    </location>
</feature>
<evidence type="ECO:0000256" key="2">
    <source>
        <dbReference type="ARBA" id="ARBA00022801"/>
    </source>
</evidence>
<dbReference type="SUPFAM" id="SSF49303">
    <property type="entry name" value="beta-Galactosidase/glucuronidase domain"/>
    <property type="match status" value="1"/>
</dbReference>
<dbReference type="GO" id="GO:0004565">
    <property type="term" value="F:beta-galactosidase activity"/>
    <property type="evidence" value="ECO:0007669"/>
    <property type="project" value="UniProtKB-EC"/>
</dbReference>
<evidence type="ECO:0000259" key="8">
    <source>
        <dbReference type="Pfam" id="PF18565"/>
    </source>
</evidence>
<dbReference type="GO" id="GO:0005975">
    <property type="term" value="P:carbohydrate metabolic process"/>
    <property type="evidence" value="ECO:0007669"/>
    <property type="project" value="InterPro"/>
</dbReference>
<dbReference type="PANTHER" id="PTHR42732:SF1">
    <property type="entry name" value="BETA-MANNOSIDASE"/>
    <property type="match status" value="1"/>
</dbReference>
<feature type="domain" description="Glycoside hydrolase family 2 immunoglobulin-like beta-sandwich" evidence="4">
    <location>
        <begin position="190"/>
        <end position="292"/>
    </location>
</feature>
<accession>A0A1J5SM70</accession>
<evidence type="ECO:0000259" key="6">
    <source>
        <dbReference type="Pfam" id="PF02837"/>
    </source>
</evidence>
<dbReference type="Gene3D" id="3.20.20.80">
    <property type="entry name" value="Glycosidases"/>
    <property type="match status" value="1"/>
</dbReference>
<dbReference type="InterPro" id="IPR040605">
    <property type="entry name" value="Glyco_hydro2_dom5"/>
</dbReference>
<gene>
    <name evidence="9" type="ORF">GALL_167830</name>
</gene>
<dbReference type="PRINTS" id="PR00132">
    <property type="entry name" value="GLHYDRLASE2"/>
</dbReference>
<proteinExistence type="inferred from homology"/>
<dbReference type="Pfam" id="PF16355">
    <property type="entry name" value="DUF4982"/>
    <property type="match status" value="1"/>
</dbReference>
<dbReference type="InterPro" id="IPR008964">
    <property type="entry name" value="Invasin/intimin_cell_adhesion"/>
</dbReference>
<dbReference type="PROSITE" id="PS00608">
    <property type="entry name" value="GLYCOSYL_HYDROL_F2_2"/>
    <property type="match status" value="1"/>
</dbReference>
<dbReference type="SUPFAM" id="SSF51445">
    <property type="entry name" value="(Trans)glycosidases"/>
    <property type="match status" value="1"/>
</dbReference>
<evidence type="ECO:0000259" key="5">
    <source>
        <dbReference type="Pfam" id="PF02836"/>
    </source>
</evidence>
<protein>
    <submittedName>
        <fullName evidence="9">Beta-galactosidase BoGH2A</fullName>
        <ecNumber evidence="9">3.2.1.23</ecNumber>
    </submittedName>
</protein>